<dbReference type="GO" id="GO:0006571">
    <property type="term" value="P:tyrosine biosynthetic process"/>
    <property type="evidence" value="ECO:0007669"/>
    <property type="project" value="TreeGrafter"/>
</dbReference>
<dbReference type="SUPFAM" id="SSF51735">
    <property type="entry name" value="NAD(P)-binding Rossmann-fold domains"/>
    <property type="match status" value="1"/>
</dbReference>
<evidence type="ECO:0000256" key="7">
    <source>
        <dbReference type="ARBA" id="ARBA00022898"/>
    </source>
</evidence>
<dbReference type="Proteomes" id="UP000286045">
    <property type="component" value="Unassembled WGS sequence"/>
</dbReference>
<dbReference type="Gene3D" id="3.40.50.720">
    <property type="entry name" value="NAD(P)-binding Rossmann-like Domain"/>
    <property type="match status" value="1"/>
</dbReference>
<comment type="cofactor">
    <cofactor evidence="1">
        <name>pyridoxal 5'-phosphate</name>
        <dbReference type="ChEBI" id="CHEBI:597326"/>
    </cofactor>
</comment>
<evidence type="ECO:0000256" key="6">
    <source>
        <dbReference type="ARBA" id="ARBA00022679"/>
    </source>
</evidence>
<dbReference type="Pfam" id="PF07993">
    <property type="entry name" value="NAD_binding_4"/>
    <property type="match status" value="1"/>
</dbReference>
<gene>
    <name evidence="13" type="ORF">EKO27_g4059</name>
</gene>
<dbReference type="InterPro" id="IPR013120">
    <property type="entry name" value="FAR_NAD-bd"/>
</dbReference>
<evidence type="ECO:0000313" key="13">
    <source>
        <dbReference type="EMBL" id="RWA11042.1"/>
    </source>
</evidence>
<dbReference type="EMBL" id="RYZI01000092">
    <property type="protein sequence ID" value="RWA11042.1"/>
    <property type="molecule type" value="Genomic_DNA"/>
</dbReference>
<dbReference type="Pfam" id="PF00155">
    <property type="entry name" value="Aminotran_1_2"/>
    <property type="match status" value="1"/>
</dbReference>
<organism evidence="13 14">
    <name type="scientific">Xylaria grammica</name>
    <dbReference type="NCBI Taxonomy" id="363999"/>
    <lineage>
        <taxon>Eukaryota</taxon>
        <taxon>Fungi</taxon>
        <taxon>Dikarya</taxon>
        <taxon>Ascomycota</taxon>
        <taxon>Pezizomycotina</taxon>
        <taxon>Sordariomycetes</taxon>
        <taxon>Xylariomycetidae</taxon>
        <taxon>Xylariales</taxon>
        <taxon>Xylariaceae</taxon>
        <taxon>Xylaria</taxon>
    </lineage>
</organism>
<evidence type="ECO:0000256" key="4">
    <source>
        <dbReference type="ARBA" id="ARBA00022553"/>
    </source>
</evidence>
<dbReference type="GO" id="GO:0009074">
    <property type="term" value="P:aromatic amino acid family catabolic process"/>
    <property type="evidence" value="ECO:0007669"/>
    <property type="project" value="TreeGrafter"/>
</dbReference>
<evidence type="ECO:0000256" key="5">
    <source>
        <dbReference type="ARBA" id="ARBA00022576"/>
    </source>
</evidence>
<evidence type="ECO:0000256" key="3">
    <source>
        <dbReference type="ARBA" id="ARBA00022450"/>
    </source>
</evidence>
<dbReference type="InterPro" id="IPR015424">
    <property type="entry name" value="PyrdxlP-dep_Trfase"/>
</dbReference>
<feature type="domain" description="AMP-dependent synthetase/ligase" evidence="10">
    <location>
        <begin position="58"/>
        <end position="352"/>
    </location>
</feature>
<dbReference type="SUPFAM" id="SSF53383">
    <property type="entry name" value="PLP-dependent transferases"/>
    <property type="match status" value="1"/>
</dbReference>
<dbReference type="GO" id="GO:0019878">
    <property type="term" value="P:lysine biosynthetic process via aminoadipic acid"/>
    <property type="evidence" value="ECO:0007669"/>
    <property type="project" value="TreeGrafter"/>
</dbReference>
<accession>A0A439D9H4</accession>
<dbReference type="CDD" id="cd00609">
    <property type="entry name" value="AAT_like"/>
    <property type="match status" value="1"/>
</dbReference>
<reference evidence="13 14" key="1">
    <citation type="submission" date="2018-12" db="EMBL/GenBank/DDBJ databases">
        <title>Draft genome sequence of Xylaria grammica IHI A82.</title>
        <authorList>
            <person name="Buettner E."/>
            <person name="Kellner H."/>
        </authorList>
    </citation>
    <scope>NUCLEOTIDE SEQUENCE [LARGE SCALE GENOMIC DNA]</scope>
    <source>
        <strain evidence="13 14">IHI A82</strain>
    </source>
</reference>
<feature type="domain" description="Carrier" evidence="11">
    <location>
        <begin position="564"/>
        <end position="626"/>
    </location>
</feature>
<evidence type="ECO:0000256" key="8">
    <source>
        <dbReference type="SAM" id="MobiDB-lite"/>
    </source>
</evidence>
<name>A0A439D9H4_9PEZI</name>
<keyword evidence="7" id="KW-0663">Pyridoxal phosphate</keyword>
<evidence type="ECO:0000313" key="14">
    <source>
        <dbReference type="Proteomes" id="UP000286045"/>
    </source>
</evidence>
<feature type="region of interest" description="Disordered" evidence="8">
    <location>
        <begin position="1"/>
        <end position="23"/>
    </location>
</feature>
<dbReference type="GO" id="GO:0008793">
    <property type="term" value="F:aromatic-amino-acid transaminase activity"/>
    <property type="evidence" value="ECO:0007669"/>
    <property type="project" value="TreeGrafter"/>
</dbReference>
<dbReference type="Gene3D" id="3.40.50.12780">
    <property type="entry name" value="N-terminal domain of ligase-like"/>
    <property type="match status" value="1"/>
</dbReference>
<dbReference type="SUPFAM" id="SSF56801">
    <property type="entry name" value="Acetyl-CoA synthetase-like"/>
    <property type="match status" value="1"/>
</dbReference>
<keyword evidence="3" id="KW-0596">Phosphopantetheine</keyword>
<dbReference type="STRING" id="363999.A0A439D9H4"/>
<dbReference type="Pfam" id="PF00550">
    <property type="entry name" value="PP-binding"/>
    <property type="match status" value="1"/>
</dbReference>
<keyword evidence="5" id="KW-0032">Aminotransferase</keyword>
<sequence length="1578" mass="174669">MPRTLTVTPEERASAEARQPLADPNRPILTLDELIRSRASEMGDSPLIGYPNHSLLDFEEHSARSVDRYVDAAADKLQQLGLPPVDPSLEKPPVVGILSQSGLHVVVTIIALSRLGYTVFLISTRLASPALDRLIELTGCGTILTTPNFHVTLAEVPKERQPILLPILSHSDYYRRDAPVFVRYYDAEYESKKMAVILHSSGSTGLPKPIWLSHRSCVGAFAVNMNMRSLLTSPLFHSHGFYEVFRSIYSRKTIYLANYSLPLTRQSLLKMLEYVKPELFHCVPYVVKLLAESDAGIRALATVNMVLFAGSSCPDDLGDLLVSRGVNLVANYGATETGRLMASTRPPGDRYWNYLRLLAPARPFVLMDEVAPGLYECVALDGLKSKSTVNSDDPPGSFRTRDLFAPHPTEPGLWKYVCRLDDRFTLINGEKVLPISIEGRIRQEECVKEAVVFGEGKSYPGVLIVRADMAAHMSDEEFLDAVWPAVEAANSRAETFSRIPKELVVVLPAGTAYPQTDKRTFIRVPTYRQFEREIESAYDQFENEKGGTLSLSGQELEGFLLRGLKDRLGIELSAQDDFFALGVDSLQCIQMWNLIKKELDLGGNGSKLSQNVLYETGNIWALARHLERVRSGEESSTDELGKMQDLVDAYSSFEPHVGGDAPRPEKEVVLLTGVTGGLGAHLLAQLVSRANVSSVWAMVRAPTDAAASDRVFSSLKARGIELSPKESSKVVPLACDLSRPDFGLSPSRLAALTRILTLVIHSAWAVNFNIPVQSFESQHIKAVHNLIQQCLRVQTPDPARFFFCSSVSAAGGTPRPGTVAEGPVMDPAHAQNTGYARSKYVAEHITRNALRNAHAPARVLRIGQLIGDTTVGEWNATEGVPMMIQTAVTLGALPMLDEEMTWLPVDYAAASIVELAGVAENGTPSDPASDSDTVYHVLNPQRFHWTRDMLPSLAKAGLEFETLPTDQWMERLRGSDRDPTKNPPIKLLEWFESKYGHGKSTTQTGGLVYLTDETRKNSKSLRNVPDVTDVGSRHWRGILGAEKSEFAWPRTPSRLEVLNARAKTEPQTCGEHPINPLYSLGSSSTPCTPRIVVGRRLFAPSVSSDSFRLVNGHAKPKSKELDHHFSIESRGFSGSALKKTASVRSEKNVIPLGTGRPTADYYPWDTLSFEGKRPSLDTLNRSNTLASYPVTKQDEAYNLSLALNYGNAVGSPHLLRFLTEHTEIVHSPPYADWNTCLTVGSTSAMEFAFRIFCNRGDNVLMEEYTYPGTVEGAGLLDLKVHGVQMDAEGASAVHLRRILRTWDVSQGAKPAVFYTIPSGQNPTGATQSLERRHEIYQVAEEHDLIIIEDDPYYFLRLGRRGVPPGNATTLVPSYVSIDTSGLVVRLDSTSKILAPGLRAGWVTASAPVIEKFIAYQEVSTVAVAGPIQLMLWTLLDKSWGHRGLFSWLDALSLQYRSRRDLTVDACDRYLPKEVCSWVEPDYGMFLWVKLDWKKHPRFQNQPDQQNIHTQLAEIENRILSVALMEGVQVTKGSLFHCTKKPSDNLHFRLTFAAALREDLEEGIKIFARAVNSEFALVD</sequence>
<proteinExistence type="inferred from homology"/>
<dbReference type="InterPro" id="IPR036736">
    <property type="entry name" value="ACP-like_sf"/>
</dbReference>
<feature type="domain" description="Thioester reductase (TE)" evidence="12">
    <location>
        <begin position="671"/>
        <end position="912"/>
    </location>
</feature>
<dbReference type="PROSITE" id="PS00455">
    <property type="entry name" value="AMP_BINDING"/>
    <property type="match status" value="1"/>
</dbReference>
<evidence type="ECO:0000259" key="11">
    <source>
        <dbReference type="Pfam" id="PF00550"/>
    </source>
</evidence>
<dbReference type="GO" id="GO:0030170">
    <property type="term" value="F:pyridoxal phosphate binding"/>
    <property type="evidence" value="ECO:0007669"/>
    <property type="project" value="InterPro"/>
</dbReference>
<evidence type="ECO:0000256" key="1">
    <source>
        <dbReference type="ARBA" id="ARBA00001933"/>
    </source>
</evidence>
<dbReference type="Gene3D" id="1.10.1200.10">
    <property type="entry name" value="ACP-like"/>
    <property type="match status" value="1"/>
</dbReference>
<dbReference type="InterPro" id="IPR042099">
    <property type="entry name" value="ANL_N_sf"/>
</dbReference>
<dbReference type="InterPro" id="IPR050859">
    <property type="entry name" value="Class-I_PLP-dep_aminotransf"/>
</dbReference>
<dbReference type="Gene3D" id="3.40.640.10">
    <property type="entry name" value="Type I PLP-dependent aspartate aminotransferase-like (Major domain)"/>
    <property type="match status" value="1"/>
</dbReference>
<keyword evidence="4" id="KW-0597">Phosphoprotein</keyword>
<feature type="domain" description="Aminotransferase class I/classII large" evidence="9">
    <location>
        <begin position="1205"/>
        <end position="1564"/>
    </location>
</feature>
<dbReference type="Pfam" id="PF23562">
    <property type="entry name" value="AMP-binding_C_3"/>
    <property type="match status" value="1"/>
</dbReference>
<evidence type="ECO:0008006" key="15">
    <source>
        <dbReference type="Google" id="ProtNLM"/>
    </source>
</evidence>
<dbReference type="InterPro" id="IPR000873">
    <property type="entry name" value="AMP-dep_synth/lig_dom"/>
</dbReference>
<evidence type="ECO:0000256" key="2">
    <source>
        <dbReference type="ARBA" id="ARBA00007441"/>
    </source>
</evidence>
<evidence type="ECO:0000259" key="12">
    <source>
        <dbReference type="Pfam" id="PF07993"/>
    </source>
</evidence>
<dbReference type="PANTHER" id="PTHR42790">
    <property type="entry name" value="AMINOTRANSFERASE"/>
    <property type="match status" value="1"/>
</dbReference>
<protein>
    <recommendedName>
        <fullName evidence="15">Carrier domain-containing protein</fullName>
    </recommendedName>
</protein>
<comment type="similarity">
    <text evidence="2">Belongs to the class-I pyridoxal-phosphate-dependent aminotransferase family.</text>
</comment>
<dbReference type="InterPro" id="IPR009081">
    <property type="entry name" value="PP-bd_ACP"/>
</dbReference>
<evidence type="ECO:0000259" key="9">
    <source>
        <dbReference type="Pfam" id="PF00155"/>
    </source>
</evidence>
<dbReference type="InterPro" id="IPR015421">
    <property type="entry name" value="PyrdxlP-dep_Trfase_major"/>
</dbReference>
<comment type="caution">
    <text evidence="13">The sequence shown here is derived from an EMBL/GenBank/DDBJ whole genome shotgun (WGS) entry which is preliminary data.</text>
</comment>
<keyword evidence="6" id="KW-0808">Transferase</keyword>
<dbReference type="InterPro" id="IPR004839">
    <property type="entry name" value="Aminotransferase_I/II_large"/>
</dbReference>
<keyword evidence="14" id="KW-1185">Reference proteome</keyword>
<dbReference type="InterPro" id="IPR036291">
    <property type="entry name" value="NAD(P)-bd_dom_sf"/>
</dbReference>
<evidence type="ECO:0000259" key="10">
    <source>
        <dbReference type="Pfam" id="PF00501"/>
    </source>
</evidence>
<dbReference type="SUPFAM" id="SSF47336">
    <property type="entry name" value="ACP-like"/>
    <property type="match status" value="1"/>
</dbReference>
<dbReference type="InterPro" id="IPR020845">
    <property type="entry name" value="AMP-binding_CS"/>
</dbReference>
<dbReference type="GO" id="GO:0047536">
    <property type="term" value="F:2-aminoadipate transaminase activity"/>
    <property type="evidence" value="ECO:0007669"/>
    <property type="project" value="TreeGrafter"/>
</dbReference>
<dbReference type="PANTHER" id="PTHR42790:SF21">
    <property type="entry name" value="AROMATIC_AMINOADIPATE AMINOTRANSFERASE 1"/>
    <property type="match status" value="1"/>
</dbReference>
<dbReference type="Pfam" id="PF00501">
    <property type="entry name" value="AMP-binding"/>
    <property type="match status" value="1"/>
</dbReference>